<dbReference type="AlphaFoldDB" id="A0A158L5Z2"/>
<evidence type="ECO:0000313" key="2">
    <source>
        <dbReference type="EMBL" id="SAL88776.1"/>
    </source>
</evidence>
<proteinExistence type="predicted"/>
<evidence type="ECO:0000313" key="3">
    <source>
        <dbReference type="Proteomes" id="UP000054770"/>
    </source>
</evidence>
<dbReference type="Proteomes" id="UP000054770">
    <property type="component" value="Unassembled WGS sequence"/>
</dbReference>
<gene>
    <name evidence="2" type="ORF">AWB68_08890</name>
</gene>
<dbReference type="EMBL" id="FCON02000501">
    <property type="protein sequence ID" value="SAL88776.1"/>
    <property type="molecule type" value="Genomic_DNA"/>
</dbReference>
<feature type="region of interest" description="Disordered" evidence="1">
    <location>
        <begin position="27"/>
        <end position="48"/>
    </location>
</feature>
<reference evidence="2" key="1">
    <citation type="submission" date="2016-01" db="EMBL/GenBank/DDBJ databases">
        <authorList>
            <person name="Peeters C."/>
        </authorList>
    </citation>
    <scope>NUCLEOTIDE SEQUENCE [LARGE SCALE GENOMIC DNA]</scope>
    <source>
        <strain evidence="2">LMG 22940</strain>
    </source>
</reference>
<sequence length="48" mass="5347">MLALQIGACQYRHVRNILVNNRDQSAPATAGDWVSPNHAHVRGPGYYQ</sequence>
<organism evidence="2 3">
    <name type="scientific">Caballeronia choica</name>
    <dbReference type="NCBI Taxonomy" id="326476"/>
    <lineage>
        <taxon>Bacteria</taxon>
        <taxon>Pseudomonadati</taxon>
        <taxon>Pseudomonadota</taxon>
        <taxon>Betaproteobacteria</taxon>
        <taxon>Burkholderiales</taxon>
        <taxon>Burkholderiaceae</taxon>
        <taxon>Caballeronia</taxon>
    </lineage>
</organism>
<accession>A0A158L5Z2</accession>
<name>A0A158L5Z2_9BURK</name>
<protein>
    <submittedName>
        <fullName evidence="2">Integrase catalytic subunit</fullName>
    </submittedName>
</protein>
<comment type="caution">
    <text evidence="2">The sequence shown here is derived from an EMBL/GenBank/DDBJ whole genome shotgun (WGS) entry which is preliminary data.</text>
</comment>
<keyword evidence="3" id="KW-1185">Reference proteome</keyword>
<evidence type="ECO:0000256" key="1">
    <source>
        <dbReference type="SAM" id="MobiDB-lite"/>
    </source>
</evidence>